<feature type="domain" description="Flagellar basal body rod protein N-terminal" evidence="7">
    <location>
        <begin position="5"/>
        <end position="34"/>
    </location>
</feature>
<protein>
    <recommendedName>
        <fullName evidence="4">Flagellar hook-associated protein 1</fullName>
    </recommendedName>
</protein>
<evidence type="ECO:0000256" key="4">
    <source>
        <dbReference type="ARBA" id="ARBA00016244"/>
    </source>
</evidence>
<evidence type="ECO:0000256" key="5">
    <source>
        <dbReference type="ARBA" id="ARBA00022525"/>
    </source>
</evidence>
<dbReference type="Proteomes" id="UP001595724">
    <property type="component" value="Unassembled WGS sequence"/>
</dbReference>
<dbReference type="Pfam" id="PF06429">
    <property type="entry name" value="Flg_bbr_C"/>
    <property type="match status" value="1"/>
</dbReference>
<comment type="similarity">
    <text evidence="3">Belongs to the flagella basal body rod proteins family.</text>
</comment>
<gene>
    <name evidence="10" type="primary">flgK</name>
    <name evidence="10" type="ORF">ACFOM9_00260</name>
</gene>
<reference evidence="11" key="1">
    <citation type="journal article" date="2019" name="Int. J. Syst. Evol. Microbiol.">
        <title>The Global Catalogue of Microorganisms (GCM) 10K type strain sequencing project: providing services to taxonomists for standard genome sequencing and annotation.</title>
        <authorList>
            <consortium name="The Broad Institute Genomics Platform"/>
            <consortium name="The Broad Institute Genome Sequencing Center for Infectious Disease"/>
            <person name="Wu L."/>
            <person name="Ma J."/>
        </authorList>
    </citation>
    <scope>NUCLEOTIDE SEQUENCE [LARGE SCALE GENOMIC DNA]</scope>
    <source>
        <strain evidence="11">KCTC 42211</strain>
    </source>
</reference>
<comment type="subcellular location">
    <subcellularLocation>
        <location evidence="1">Bacterial flagellum</location>
    </subcellularLocation>
    <subcellularLocation>
        <location evidence="2">Secreted</location>
    </subcellularLocation>
</comment>
<keyword evidence="5" id="KW-0964">Secreted</keyword>
<sequence>MSGLLSTGSSALLAFQRALGTVSHNVANAATPGYSRQRVELAARPGQPTAGGYIGQGVDVASLQRLADGLVFARQVDSSGELGRLQQLSSMASRVDSLVSDTSTGLSTQWSAFFGAADAVATGPTSSVARSQLLAAGDQLASRWRTLDGQLAGLDAESGQRIQSTIGDANRLAGEIAELNRNISAAGRNASPDLIDARALRIDQLATLVGADTVMQDDGSLNVFTGGGQALVLGNQAMQLATVADPFRPDRVQIALQGAGGNVRLPSTSVSGELGGLLEFRDRVLDPARAELGRLATVFASGFNAAQRAGVDYNGAPGADFFTLAPPRVDAHAGNTGAATITAAVDDVGALKGNDLVLRFDGAWSATRADTGEPVPMSGSGTAADPFKVAGVSLQVGGTPAVGDRYSLRPTADAAGNLRLALTDPYKIAAAAPLQAQADVANLGDARAASTQVTDSAAFASFAGATIEFIDDGQYTIDGNGPYPYAAGSPIADAAAGWSLSLTGTPVAGDRFTLGRTPPRSSDNGNALALGDFDRRGILDGGTQSLTDGLSQLTARAGTEARHAALGLEGQGAIHDQIVAERESVSGVNLDEEAADMMRFQQAYQAAAQVISTADTMFQTLLSAVRR</sequence>
<feature type="domain" description="Flagellar basal-body/hook protein C-terminal" evidence="8">
    <location>
        <begin position="585"/>
        <end position="623"/>
    </location>
</feature>
<dbReference type="RefSeq" id="WP_386705209.1">
    <property type="nucleotide sequence ID" value="NZ_JBHRYF010000001.1"/>
</dbReference>
<keyword evidence="11" id="KW-1185">Reference proteome</keyword>
<dbReference type="InterPro" id="IPR002371">
    <property type="entry name" value="FlgK"/>
</dbReference>
<dbReference type="PANTHER" id="PTHR30033:SF1">
    <property type="entry name" value="FLAGELLAR HOOK-ASSOCIATED PROTEIN 1"/>
    <property type="match status" value="1"/>
</dbReference>
<keyword evidence="6" id="KW-0975">Bacterial flagellum</keyword>
<organism evidence="10 11">
    <name type="scientific">Luteimonas notoginsengisoli</name>
    <dbReference type="NCBI Taxonomy" id="1578200"/>
    <lineage>
        <taxon>Bacteria</taxon>
        <taxon>Pseudomonadati</taxon>
        <taxon>Pseudomonadota</taxon>
        <taxon>Gammaproteobacteria</taxon>
        <taxon>Lysobacterales</taxon>
        <taxon>Lysobacteraceae</taxon>
        <taxon>Luteimonas</taxon>
    </lineage>
</organism>
<evidence type="ECO:0000256" key="6">
    <source>
        <dbReference type="ARBA" id="ARBA00023143"/>
    </source>
</evidence>
<evidence type="ECO:0000313" key="10">
    <source>
        <dbReference type="EMBL" id="MFC3658510.1"/>
    </source>
</evidence>
<dbReference type="EMBL" id="JBHRYF010000001">
    <property type="protein sequence ID" value="MFC3658510.1"/>
    <property type="molecule type" value="Genomic_DNA"/>
</dbReference>
<dbReference type="Pfam" id="PF00460">
    <property type="entry name" value="Flg_bb_rod"/>
    <property type="match status" value="1"/>
</dbReference>
<name>A0ABV7UPD0_9GAMM</name>
<evidence type="ECO:0000259" key="9">
    <source>
        <dbReference type="Pfam" id="PF22638"/>
    </source>
</evidence>
<evidence type="ECO:0000313" key="11">
    <source>
        <dbReference type="Proteomes" id="UP001595724"/>
    </source>
</evidence>
<evidence type="ECO:0000256" key="3">
    <source>
        <dbReference type="ARBA" id="ARBA00009677"/>
    </source>
</evidence>
<dbReference type="InterPro" id="IPR001444">
    <property type="entry name" value="Flag_bb_rod_N"/>
</dbReference>
<keyword evidence="10" id="KW-0966">Cell projection</keyword>
<proteinExistence type="inferred from homology"/>
<evidence type="ECO:0000259" key="7">
    <source>
        <dbReference type="Pfam" id="PF00460"/>
    </source>
</evidence>
<dbReference type="PANTHER" id="PTHR30033">
    <property type="entry name" value="FLAGELLAR HOOK-ASSOCIATED PROTEIN 1"/>
    <property type="match status" value="1"/>
</dbReference>
<feature type="domain" description="Flagellar hook-associated protein FlgK helical" evidence="9">
    <location>
        <begin position="93"/>
        <end position="322"/>
    </location>
</feature>
<dbReference type="InterPro" id="IPR053927">
    <property type="entry name" value="FlgK_helical"/>
</dbReference>
<evidence type="ECO:0000259" key="8">
    <source>
        <dbReference type="Pfam" id="PF06429"/>
    </source>
</evidence>
<dbReference type="NCBIfam" id="TIGR02492">
    <property type="entry name" value="flgK_ends"/>
    <property type="match status" value="1"/>
</dbReference>
<accession>A0ABV7UPD0</accession>
<dbReference type="InterPro" id="IPR010930">
    <property type="entry name" value="Flg_bb/hook_C_dom"/>
</dbReference>
<dbReference type="SUPFAM" id="SSF64518">
    <property type="entry name" value="Phase 1 flagellin"/>
    <property type="match status" value="2"/>
</dbReference>
<dbReference type="Pfam" id="PF22638">
    <property type="entry name" value="FlgK_D1"/>
    <property type="match status" value="1"/>
</dbReference>
<evidence type="ECO:0000256" key="2">
    <source>
        <dbReference type="ARBA" id="ARBA00004613"/>
    </source>
</evidence>
<keyword evidence="10" id="KW-0969">Cilium</keyword>
<comment type="caution">
    <text evidence="10">The sequence shown here is derived from an EMBL/GenBank/DDBJ whole genome shotgun (WGS) entry which is preliminary data.</text>
</comment>
<evidence type="ECO:0000256" key="1">
    <source>
        <dbReference type="ARBA" id="ARBA00004365"/>
    </source>
</evidence>
<dbReference type="PRINTS" id="PR01005">
    <property type="entry name" value="FLGHOOKAP1"/>
</dbReference>
<keyword evidence="10" id="KW-0282">Flagellum</keyword>